<reference evidence="1 2" key="1">
    <citation type="submission" date="2022-11" db="EMBL/GenBank/DDBJ databases">
        <title>Haliovirga abyssi gen. nov., sp. nov., a mesophilic fermentative bacterium isolated from the Iheya North hydrothermal field and the proposal of Haliovirgaceae fam. nov.</title>
        <authorList>
            <person name="Miyazaki U."/>
            <person name="Tame A."/>
            <person name="Miyazaki J."/>
            <person name="Takai K."/>
            <person name="Sawayama S."/>
            <person name="Kitajima M."/>
            <person name="Okamoto A."/>
            <person name="Nakagawa S."/>
        </authorList>
    </citation>
    <scope>NUCLEOTIDE SEQUENCE [LARGE SCALE GENOMIC DNA]</scope>
    <source>
        <strain evidence="1 2">IC12</strain>
    </source>
</reference>
<gene>
    <name evidence="1" type="ORF">HLVA_03280</name>
</gene>
<dbReference type="EMBL" id="AP027059">
    <property type="protein sequence ID" value="BDU49759.1"/>
    <property type="molecule type" value="Genomic_DNA"/>
</dbReference>
<evidence type="ECO:0000313" key="2">
    <source>
        <dbReference type="Proteomes" id="UP001321582"/>
    </source>
</evidence>
<accession>A0AAU9D1B3</accession>
<evidence type="ECO:0000313" key="1">
    <source>
        <dbReference type="EMBL" id="BDU49759.1"/>
    </source>
</evidence>
<dbReference type="AlphaFoldDB" id="A0AAU9D1B3"/>
<protein>
    <submittedName>
        <fullName evidence="1">Uncharacterized protein</fullName>
    </submittedName>
</protein>
<organism evidence="1 2">
    <name type="scientific">Haliovirga abyssi</name>
    <dbReference type="NCBI Taxonomy" id="2996794"/>
    <lineage>
        <taxon>Bacteria</taxon>
        <taxon>Fusobacteriati</taxon>
        <taxon>Fusobacteriota</taxon>
        <taxon>Fusobacteriia</taxon>
        <taxon>Fusobacteriales</taxon>
        <taxon>Haliovirgaceae</taxon>
        <taxon>Haliovirga</taxon>
    </lineage>
</organism>
<proteinExistence type="predicted"/>
<dbReference type="Proteomes" id="UP001321582">
    <property type="component" value="Chromosome"/>
</dbReference>
<keyword evidence="2" id="KW-1185">Reference proteome</keyword>
<name>A0AAU9D1B3_9FUSO</name>
<sequence>MSIMENRQEKNEFKSGGFMDILEIKRDYEKMKEKLEEMRRHL</sequence>
<dbReference type="KEGG" id="haby:HLVA_03280"/>